<sequence length="141" mass="15904">MARGEIYLSIDSPHVAQLSTLLADERHIDIVLTSSWVNTAGFHCLLDLLPESLRERVVGATVPGNRALRHRLSQNTSKSERLAEDVRRREPQVVTVLESDTRHVPVPLRDEAVIVPKGLWAAGHDDWSRLRRMLSRTSRAT</sequence>
<dbReference type="STRING" id="1515439.SAMN06265784_103722"/>
<reference evidence="2" key="1">
    <citation type="submission" date="2017-04" db="EMBL/GenBank/DDBJ databases">
        <authorList>
            <person name="Varghese N."/>
            <person name="Submissions S."/>
        </authorList>
    </citation>
    <scope>NUCLEOTIDE SEQUENCE [LARGE SCALE GENOMIC DNA]</scope>
    <source>
        <strain evidence="2">LMG 29540</strain>
    </source>
</reference>
<name>A0A1X7KG12_9BURK</name>
<evidence type="ECO:0000313" key="1">
    <source>
        <dbReference type="EMBL" id="SMG39882.1"/>
    </source>
</evidence>
<dbReference type="OrthoDB" id="8773450at2"/>
<dbReference type="AlphaFoldDB" id="A0A1X7KG12"/>
<protein>
    <submittedName>
        <fullName evidence="1">Uncharacterized protein</fullName>
    </submittedName>
</protein>
<dbReference type="Proteomes" id="UP000193228">
    <property type="component" value="Unassembled WGS sequence"/>
</dbReference>
<dbReference type="EMBL" id="FXAT01000003">
    <property type="protein sequence ID" value="SMG39882.1"/>
    <property type="molecule type" value="Genomic_DNA"/>
</dbReference>
<accession>A0A1X7KG12</accession>
<evidence type="ECO:0000313" key="2">
    <source>
        <dbReference type="Proteomes" id="UP000193228"/>
    </source>
</evidence>
<proteinExistence type="predicted"/>
<dbReference type="Pfam" id="PF18143">
    <property type="entry name" value="HAD_SAK_2"/>
    <property type="match status" value="1"/>
</dbReference>
<organism evidence="1 2">
    <name type="scientific">Paraburkholderia susongensis</name>
    <dbReference type="NCBI Taxonomy" id="1515439"/>
    <lineage>
        <taxon>Bacteria</taxon>
        <taxon>Pseudomonadati</taxon>
        <taxon>Pseudomonadota</taxon>
        <taxon>Betaproteobacteria</taxon>
        <taxon>Burkholderiales</taxon>
        <taxon>Burkholderiaceae</taxon>
        <taxon>Paraburkholderia</taxon>
    </lineage>
</organism>
<gene>
    <name evidence="1" type="ORF">SAMN06265784_103722</name>
</gene>
<keyword evidence="2" id="KW-1185">Reference proteome</keyword>